<keyword evidence="8" id="KW-1185">Reference proteome</keyword>
<dbReference type="SUPFAM" id="SSF49899">
    <property type="entry name" value="Concanavalin A-like lectins/glucanases"/>
    <property type="match status" value="2"/>
</dbReference>
<dbReference type="eggNOG" id="KOG3627">
    <property type="taxonomic scope" value="Eukaryota"/>
</dbReference>
<dbReference type="SUPFAM" id="SSF82153">
    <property type="entry name" value="FAS1 domain"/>
    <property type="match status" value="1"/>
</dbReference>
<dbReference type="InParanoid" id="F2U0G2"/>
<accession>F2U0G2</accession>
<dbReference type="PROSITE" id="PS50213">
    <property type="entry name" value="FAS1"/>
    <property type="match status" value="1"/>
</dbReference>
<dbReference type="InterPro" id="IPR013320">
    <property type="entry name" value="ConA-like_dom_sf"/>
</dbReference>
<feature type="region of interest" description="Disordered" evidence="1">
    <location>
        <begin position="1732"/>
        <end position="1759"/>
    </location>
</feature>
<dbReference type="SMART" id="SM00137">
    <property type="entry name" value="MAM"/>
    <property type="match status" value="2"/>
</dbReference>
<feature type="transmembrane region" description="Helical" evidence="2">
    <location>
        <begin position="1896"/>
        <end position="1916"/>
    </location>
</feature>
<keyword evidence="2" id="KW-0472">Membrane</keyword>
<dbReference type="GeneID" id="16078048"/>
<feature type="compositionally biased region" description="Low complexity" evidence="1">
    <location>
        <begin position="1315"/>
        <end position="1326"/>
    </location>
</feature>
<dbReference type="InterPro" id="IPR036378">
    <property type="entry name" value="FAS1_dom_sf"/>
</dbReference>
<dbReference type="eggNOG" id="KOG1218">
    <property type="taxonomic scope" value="Eukaryota"/>
</dbReference>
<keyword evidence="2" id="KW-1133">Transmembrane helix</keyword>
<gene>
    <name evidence="7" type="ORF">PTSG_11741</name>
</gene>
<keyword evidence="2" id="KW-0812">Transmembrane</keyword>
<organism evidence="8">
    <name type="scientific">Salpingoeca rosetta (strain ATCC 50818 / BSB-021)</name>
    <dbReference type="NCBI Taxonomy" id="946362"/>
    <lineage>
        <taxon>Eukaryota</taxon>
        <taxon>Choanoflagellata</taxon>
        <taxon>Craspedida</taxon>
        <taxon>Salpingoecidae</taxon>
        <taxon>Salpingoeca</taxon>
    </lineage>
</organism>
<name>F2U0G2_SALR5</name>
<dbReference type="InterPro" id="IPR000782">
    <property type="entry name" value="FAS1_domain"/>
</dbReference>
<evidence type="ECO:0000313" key="8">
    <source>
        <dbReference type="Proteomes" id="UP000007799"/>
    </source>
</evidence>
<feature type="domain" description="MAM" evidence="4">
    <location>
        <begin position="1265"/>
        <end position="1469"/>
    </location>
</feature>
<proteinExistence type="predicted"/>
<dbReference type="Pfam" id="PF02469">
    <property type="entry name" value="Fasciclin"/>
    <property type="match status" value="1"/>
</dbReference>
<feature type="region of interest" description="Disordered" evidence="1">
    <location>
        <begin position="422"/>
        <end position="445"/>
    </location>
</feature>
<dbReference type="Gene3D" id="2.60.120.200">
    <property type="match status" value="3"/>
</dbReference>
<feature type="domain" description="MAM" evidence="4">
    <location>
        <begin position="294"/>
        <end position="513"/>
    </location>
</feature>
<feature type="signal peptide" evidence="3">
    <location>
        <begin position="1"/>
        <end position="24"/>
    </location>
</feature>
<feature type="region of interest" description="Disordered" evidence="1">
    <location>
        <begin position="1287"/>
        <end position="1327"/>
    </location>
</feature>
<dbReference type="KEGG" id="sre:PTSG_11741"/>
<dbReference type="GO" id="GO:0016020">
    <property type="term" value="C:membrane"/>
    <property type="evidence" value="ECO:0007669"/>
    <property type="project" value="InterPro"/>
</dbReference>
<evidence type="ECO:0000256" key="2">
    <source>
        <dbReference type="SAM" id="Phobius"/>
    </source>
</evidence>
<feature type="domain" description="Kazal-like" evidence="6">
    <location>
        <begin position="215"/>
        <end position="270"/>
    </location>
</feature>
<evidence type="ECO:0000259" key="4">
    <source>
        <dbReference type="PROSITE" id="PS50060"/>
    </source>
</evidence>
<dbReference type="STRING" id="946362.F2U0G2"/>
<dbReference type="InterPro" id="IPR000998">
    <property type="entry name" value="MAM_dom"/>
</dbReference>
<dbReference type="PROSITE" id="PS51465">
    <property type="entry name" value="KAZAL_2"/>
    <property type="match status" value="1"/>
</dbReference>
<keyword evidence="3" id="KW-0732">Signal</keyword>
<feature type="domain" description="MAM" evidence="4">
    <location>
        <begin position="891"/>
        <end position="1071"/>
    </location>
</feature>
<feature type="region of interest" description="Disordered" evidence="1">
    <location>
        <begin position="1084"/>
        <end position="1116"/>
    </location>
</feature>
<feature type="compositionally biased region" description="Low complexity" evidence="1">
    <location>
        <begin position="1741"/>
        <end position="1759"/>
    </location>
</feature>
<dbReference type="Proteomes" id="UP000007799">
    <property type="component" value="Unassembled WGS sequence"/>
</dbReference>
<dbReference type="PANTHER" id="PTHR23282">
    <property type="entry name" value="APICAL ENDOSOMAL GLYCOPROTEIN PRECURSOR"/>
    <property type="match status" value="1"/>
</dbReference>
<dbReference type="OrthoDB" id="10063783at2759"/>
<evidence type="ECO:0000313" key="7">
    <source>
        <dbReference type="EMBL" id="EGD80890.1"/>
    </source>
</evidence>
<feature type="chain" id="PRO_5003290148" evidence="3">
    <location>
        <begin position="25"/>
        <end position="1971"/>
    </location>
</feature>
<evidence type="ECO:0000259" key="6">
    <source>
        <dbReference type="PROSITE" id="PS51465"/>
    </source>
</evidence>
<feature type="compositionally biased region" description="Gly residues" evidence="1">
    <location>
        <begin position="1288"/>
        <end position="1306"/>
    </location>
</feature>
<dbReference type="RefSeq" id="XP_004997451.1">
    <property type="nucleotide sequence ID" value="XM_004997394.1"/>
</dbReference>
<sequence length="1971" mass="206046">MARAFCATALTAVFLLLLSTLSVAQQGTNTQDEQSDLHNLPIATCPMNTTTALNRSCVTGGSDIVCSLDGTEYRNAACAVCHGVVGIVPGKCPEVVATCTSVADMQAVRACVEGTQDLVCGTSMITYRNIHCLDCSGDAYLRTGVCANPAPPIVDTCSSNTTCGLSFLDACQTQDASYVCHNGTTYKNAACAMCNDVPRSAAGTGRCYSPPAQPSPFFEDCPESAPPALKSACSASSVDPVCGWDGVTYRSHACAVCNNVRAPTAGTCVSSNVSDVHCRDGDCGVNAHCVRDVVDCDFETPCAWGSVHDLGSSSSVAGDGTSDTESAVSFHVVDVSASNNIDGVPSVDHTYMNRTRGHYIVASAHTRARLQSLLFSTRDPVTHHACHVAFAYAFSGVGAHLDVFAATASELASPTLVLSLSSSSSSNNNNNNSSSTSPNDNSTATAAQVWSTAHVPAEALVGVGEEVVVRFALSYDEGGAGGSNSSSVASGVYVALDDIALVCDGVQEHVCRCDDGFHNSAAGMDSDVLDCRPIEGDTNTTTATATAESNAVSVCRAGATCEEVLECEQGAPDLVCAAGTHFKNRACAKCNYEMPSAVYSGVCRAVPDDGAFIDACPATAVELFQSACENQPVDVVCSDGRNYKNTACAQCNGFVSFATSSAVSSVPSVFFGPCSTVISARTRDIVTTCPDTASAAEVSSCSSGATFVICGSDGNQYRNLACMRCNSASFSGLGLCGAHAQVEDGRAVISTCPASSNPFFATLCNTREPRIVCANGFNFKNTFCARCNGYSSEVTTSPCLTLQYPVVETCSGSSSSTTTTTTSEDQCHDFTPDPVCGSDGNSYINRPCAACNGLNPNVDVVDGACYGQEMVYEPCANVTCDINASCAKTLLDCDFETDMCGWRNSKGDDLQFQRHSGSTSTAQTGPTVDHTLNTTEGVYVFMDASDGASGHEAHLLSPLLTALQFGHSCVLEFYYHMWGADVHSLSVEVIRKQEDNTWKELWRVDAGNTPRAEHRNTWRAAHVDLYALRDVGVVQLRFVARRGDGPQGDVALDDVRMVCGDESSGTCVCNPGWIGDGHTCVRDPDEVVPTTAPPPSNSSSTNSTPATLSPSTTTQAATDTTFATTTSAIVENVVESCNLPGGIIDPCEYTAESFVCGDDDVTYKNAVCALCNGMTQVVSGPCTKSGDAATVHTCTDLQSPLFLQCNFQSEELVCADGSLYRNRPCALCAGYAEDKIEDGPCDGSIFDPCSAVQCVDNAVCTHTAADCDFEDAAMPLCGWTIDSDDGDGGNSGGDGGGDDGGGGGASGRFSWVRWSGPTPSSQTGPSVDHTLGNATGHYMYAEATGGSQGSRTFMQSPVFAPSSLGSGCFLEFWFHMFGQHVEPLTVQVREIRNATAWEDVWRIYPPANTADAEHDVWRRHATISLAAYTGPIQVRIVAERGSGIEGDVGIDDIRVLCSAETVGQCVCKEGYAMSSDGTACVPNILAYLLSRPDTQLALQLIKASGLGDFVASAQGLTLFAPSDAAVLSASVNPDVDLTDRDTLRSFVLHHLVGAPLLPRQLVSGQRLNTLFVTDAGFPQTLLVQRQNSQLTVNGATVTTPNLHASNGVIHIVDDIIAFDEDLCGGTECTDTQECTLAYSSNFTRSDSCDCPSAFSSVCAISPSGPQLFFSPCVAECLDAPIVGTGTCGAPQCQDLESCDGVLCDLHATCTPTGCQCALRYVPANPALGGQRGNCVLPSERTTTSTTTTTTTTVESMSTTTAVTTGAVTPAATTHSDTSSTSSTSSAATTTPVMVAFVSSARFDAELATEDRADFVQALRESVVDAGVARYDILGVVFESDENGVVVLINLRTEQDKALVDAAIADGDIRVLFSSQTFIAAPASSPDSDQNGSPKTAAIAGSVVAVAIVIGVVYIMYRRGLCARKSSVGYDFTAPSVAFDNPMYDAHEGIVTKLSGFDDGMHGEDGYMTVEA</sequence>
<evidence type="ECO:0000259" key="5">
    <source>
        <dbReference type="PROSITE" id="PS50213"/>
    </source>
</evidence>
<dbReference type="Pfam" id="PF00629">
    <property type="entry name" value="MAM"/>
    <property type="match status" value="2"/>
</dbReference>
<dbReference type="PANTHER" id="PTHR23282:SF101">
    <property type="entry name" value="MAM DOMAIN-CONTAINING PROTEIN"/>
    <property type="match status" value="1"/>
</dbReference>
<evidence type="ECO:0000256" key="3">
    <source>
        <dbReference type="SAM" id="SignalP"/>
    </source>
</evidence>
<dbReference type="PROSITE" id="PS50060">
    <property type="entry name" value="MAM_2"/>
    <property type="match status" value="3"/>
</dbReference>
<feature type="domain" description="FAS1" evidence="5">
    <location>
        <begin position="1481"/>
        <end position="1616"/>
    </location>
</feature>
<dbReference type="Gene3D" id="2.30.180.10">
    <property type="entry name" value="FAS1 domain"/>
    <property type="match status" value="1"/>
</dbReference>
<dbReference type="SMART" id="SM00554">
    <property type="entry name" value="FAS1"/>
    <property type="match status" value="1"/>
</dbReference>
<protein>
    <submittedName>
        <fullName evidence="7">Uncharacterized protein</fullName>
    </submittedName>
</protein>
<dbReference type="EMBL" id="GL832958">
    <property type="protein sequence ID" value="EGD80890.1"/>
    <property type="molecule type" value="Genomic_DNA"/>
</dbReference>
<dbReference type="CDD" id="cd06263">
    <property type="entry name" value="MAM"/>
    <property type="match status" value="2"/>
</dbReference>
<dbReference type="InterPro" id="IPR051560">
    <property type="entry name" value="MAM_domain-containing"/>
</dbReference>
<feature type="compositionally biased region" description="Low complexity" evidence="1">
    <location>
        <begin position="1097"/>
        <end position="1116"/>
    </location>
</feature>
<reference evidence="7" key="1">
    <citation type="submission" date="2009-08" db="EMBL/GenBank/DDBJ databases">
        <title>Annotation of Salpingoeca rosetta.</title>
        <authorList>
            <consortium name="The Broad Institute Genome Sequencing Platform"/>
            <person name="Russ C."/>
            <person name="Cuomo C."/>
            <person name="Burger G."/>
            <person name="Gray M.W."/>
            <person name="Holland P.W.H."/>
            <person name="King N."/>
            <person name="Lang F.B.F."/>
            <person name="Roger A.J."/>
            <person name="Ruiz-Trillo I."/>
            <person name="Young S.K."/>
            <person name="Zeng Q."/>
            <person name="Gargeya S."/>
            <person name="Alvarado L."/>
            <person name="Berlin A."/>
            <person name="Chapman S.B."/>
            <person name="Chen Z."/>
            <person name="Freedman E."/>
            <person name="Gellesch M."/>
            <person name="Goldberg J."/>
            <person name="Griggs A."/>
            <person name="Gujja S."/>
            <person name="Heilman E."/>
            <person name="Heiman D."/>
            <person name="Howarth C."/>
            <person name="Mehta T."/>
            <person name="Neiman D."/>
            <person name="Pearson M."/>
            <person name="Roberts A."/>
            <person name="Saif S."/>
            <person name="Shea T."/>
            <person name="Shenoy N."/>
            <person name="Sisk P."/>
            <person name="Stolte C."/>
            <person name="Sykes S."/>
            <person name="White J."/>
            <person name="Yandava C."/>
            <person name="Haas B."/>
            <person name="Nusbaum C."/>
            <person name="Birren B."/>
        </authorList>
    </citation>
    <scope>NUCLEOTIDE SEQUENCE [LARGE SCALE GENOMIC DNA]</scope>
    <source>
        <strain evidence="7">ATCC 50818</strain>
    </source>
</reference>
<dbReference type="InterPro" id="IPR002350">
    <property type="entry name" value="Kazal_dom"/>
</dbReference>
<evidence type="ECO:0000256" key="1">
    <source>
        <dbReference type="SAM" id="MobiDB-lite"/>
    </source>
</evidence>